<evidence type="ECO:0000313" key="2">
    <source>
        <dbReference type="EMBL" id="RDD86166.1"/>
    </source>
</evidence>
<evidence type="ECO:0000313" key="3">
    <source>
        <dbReference type="Proteomes" id="UP000253742"/>
    </source>
</evidence>
<gene>
    <name evidence="2" type="ORF">DVZ84_25670</name>
</gene>
<proteinExistence type="predicted"/>
<feature type="compositionally biased region" description="Acidic residues" evidence="1">
    <location>
        <begin position="21"/>
        <end position="37"/>
    </location>
</feature>
<dbReference type="EMBL" id="QQBH01000019">
    <property type="protein sequence ID" value="RDD86166.1"/>
    <property type="molecule type" value="Genomic_DNA"/>
</dbReference>
<evidence type="ECO:0008006" key="4">
    <source>
        <dbReference type="Google" id="ProtNLM"/>
    </source>
</evidence>
<sequence length="772" mass="85335">MGGVPEQRAAASPKSSRPGDTPDDTVERDEGYGDDGTDGPGPTPDGEGTPGDGTDTADPSPEGFHARLDDEASARDLGDFVTSLEEALAPFLSSKPLSVQGNFFLGETRFQDAVAGDKYSAARAMAFSGRIDSGRVPPPVLEEIRATFVAPRCQRELEERLARTAVVLLRVPADRGATTSALRALDRVGKAGVWKLNPEVRLGSLRVDYLEEGGGYFVESLEPEQAAALRPFHLEQLSTELRQRHCHLVVRLVSGSRSGVRDGLDSWLLQADHDPPDTHELVRSHVARHLDAERDDPRLAFLDRADVRGLVDDAGADGLPLRRIADLAALLSLVGRGEAEVADVRSRFSSEGEDLFRNWFDEEREAGRLPFVLALAVLDQLQEGHVDRAHHLLEQRVREREGAEGDTRPGVFQEPRRTRLTAARAECYDAVAMTPYGPSPVRALRYLDDGTAPRVLRQVWQEHGEARRLLLDWLGELATDRTRIVRLRAGGALGLLSLQDFDLIRREVLLARAGAEDARHREVVLAALRVPARDPAVAPLVSRLVEDWSRPSQPHRIKWTAARALGASVGRTMAARALRLLERLATEPSGVLVPAVVDSVTELFMDPEKDLTGTVLDQLLTWTQTEQTARVQLRDAGIACFLRLCNRVRVEVPDASMPWPTMLWLVSRDERRLDQVATLLHRTLDAPRMFASGYELLRRWVRLTRQDPRLREPLLLLVPAIARTPQDTDALRHRLVDWSADDGGPTETVDLLLVALDERATKGGADGKEHPQ</sequence>
<dbReference type="AlphaFoldDB" id="A0A369UZH0"/>
<feature type="compositionally biased region" description="Low complexity" evidence="1">
    <location>
        <begin position="44"/>
        <end position="59"/>
    </location>
</feature>
<feature type="region of interest" description="Disordered" evidence="1">
    <location>
        <begin position="1"/>
        <end position="65"/>
    </location>
</feature>
<comment type="caution">
    <text evidence="2">The sequence shown here is derived from an EMBL/GenBank/DDBJ whole genome shotgun (WGS) entry which is preliminary data.</text>
</comment>
<dbReference type="Proteomes" id="UP000253742">
    <property type="component" value="Unassembled WGS sequence"/>
</dbReference>
<accession>A0A369UZH0</accession>
<evidence type="ECO:0000256" key="1">
    <source>
        <dbReference type="SAM" id="MobiDB-lite"/>
    </source>
</evidence>
<reference evidence="2 3" key="1">
    <citation type="submission" date="2018-07" db="EMBL/GenBank/DDBJ databases">
        <title>Genome guided investigation of antibiotics producing actinomycetales strain isolated from a Macau mangrove ecosystem.</title>
        <authorList>
            <person name="Hu D."/>
        </authorList>
    </citation>
    <scope>NUCLEOTIDE SEQUENCE [LARGE SCALE GENOMIC DNA]</scope>
    <source>
        <strain evidence="2 3">2297</strain>
    </source>
</reference>
<name>A0A369UZH0_9ACTN</name>
<organism evidence="2 3">
    <name type="scientific">Streptomyces parvulus</name>
    <dbReference type="NCBI Taxonomy" id="146923"/>
    <lineage>
        <taxon>Bacteria</taxon>
        <taxon>Bacillati</taxon>
        <taxon>Actinomycetota</taxon>
        <taxon>Actinomycetes</taxon>
        <taxon>Kitasatosporales</taxon>
        <taxon>Streptomycetaceae</taxon>
        <taxon>Streptomyces</taxon>
    </lineage>
</organism>
<protein>
    <recommendedName>
        <fullName evidence="4">HEAT repeat domain-containing protein</fullName>
    </recommendedName>
</protein>